<evidence type="ECO:0000313" key="7">
    <source>
        <dbReference type="Proteomes" id="UP000033774"/>
    </source>
</evidence>
<dbReference type="GO" id="GO:0016020">
    <property type="term" value="C:membrane"/>
    <property type="evidence" value="ECO:0007669"/>
    <property type="project" value="InterPro"/>
</dbReference>
<keyword evidence="1 3" id="KW-0807">Transducer</keyword>
<dbReference type="PRINTS" id="PR00260">
    <property type="entry name" value="CHEMTRNSDUCR"/>
</dbReference>
<protein>
    <submittedName>
        <fullName evidence="6">Chemotaxis protein</fullName>
    </submittedName>
</protein>
<proteinExistence type="inferred from homology"/>
<dbReference type="Proteomes" id="UP000033774">
    <property type="component" value="Unassembled WGS sequence"/>
</dbReference>
<feature type="domain" description="Methyl-accepting transducer" evidence="4">
    <location>
        <begin position="58"/>
        <end position="280"/>
    </location>
</feature>
<evidence type="ECO:0000256" key="3">
    <source>
        <dbReference type="PROSITE-ProRule" id="PRU00284"/>
    </source>
</evidence>
<comment type="caution">
    <text evidence="6">The sequence shown here is derived from an EMBL/GenBank/DDBJ whole genome shotgun (WGS) entry which is preliminary data.</text>
</comment>
<dbReference type="Pfam" id="PF00015">
    <property type="entry name" value="MCPsignal"/>
    <property type="match status" value="1"/>
</dbReference>
<dbReference type="GO" id="GO:0006935">
    <property type="term" value="P:chemotaxis"/>
    <property type="evidence" value="ECO:0007669"/>
    <property type="project" value="InterPro"/>
</dbReference>
<dbReference type="PROSITE" id="PS50113">
    <property type="entry name" value="PAC"/>
    <property type="match status" value="1"/>
</dbReference>
<comment type="similarity">
    <text evidence="2">Belongs to the methyl-accepting chemotaxis (MCP) protein family.</text>
</comment>
<dbReference type="Pfam" id="PF08447">
    <property type="entry name" value="PAS_3"/>
    <property type="match status" value="1"/>
</dbReference>
<dbReference type="PANTHER" id="PTHR32089:SF112">
    <property type="entry name" value="LYSOZYME-LIKE PROTEIN-RELATED"/>
    <property type="match status" value="1"/>
</dbReference>
<dbReference type="RefSeq" id="WP_045777277.1">
    <property type="nucleotide sequence ID" value="NZ_LAJY01000701.1"/>
</dbReference>
<dbReference type="InterPro" id="IPR035965">
    <property type="entry name" value="PAS-like_dom_sf"/>
</dbReference>
<dbReference type="EMBL" id="LAJY01000701">
    <property type="protein sequence ID" value="KJV08235.1"/>
    <property type="molecule type" value="Genomic_DNA"/>
</dbReference>
<dbReference type="PROSITE" id="PS50111">
    <property type="entry name" value="CHEMOTAXIS_TRANSDUC_2"/>
    <property type="match status" value="1"/>
</dbReference>
<dbReference type="InterPro" id="IPR004089">
    <property type="entry name" value="MCPsignal_dom"/>
</dbReference>
<dbReference type="GO" id="GO:0004888">
    <property type="term" value="F:transmembrane signaling receptor activity"/>
    <property type="evidence" value="ECO:0007669"/>
    <property type="project" value="InterPro"/>
</dbReference>
<organism evidence="6 7">
    <name type="scientific">Elstera litoralis</name>
    <dbReference type="NCBI Taxonomy" id="552518"/>
    <lineage>
        <taxon>Bacteria</taxon>
        <taxon>Pseudomonadati</taxon>
        <taxon>Pseudomonadota</taxon>
        <taxon>Alphaproteobacteria</taxon>
        <taxon>Rhodospirillales</taxon>
        <taxon>Rhodospirillaceae</taxon>
        <taxon>Elstera</taxon>
    </lineage>
</organism>
<reference evidence="6 7" key="1">
    <citation type="submission" date="2015-03" db="EMBL/GenBank/DDBJ databases">
        <title>Draft genome sequence of Elstera litoralis.</title>
        <authorList>
            <person name="Rahalkar M.C."/>
            <person name="Dhakephalkar P.K."/>
            <person name="Pore S.D."/>
            <person name="Arora P."/>
            <person name="Kapse N.G."/>
            <person name="Pandit P.S."/>
        </authorList>
    </citation>
    <scope>NUCLEOTIDE SEQUENCE [LARGE SCALE GENOMIC DNA]</scope>
    <source>
        <strain evidence="6 7">Dia-1</strain>
    </source>
</reference>
<evidence type="ECO:0000256" key="2">
    <source>
        <dbReference type="ARBA" id="ARBA00029447"/>
    </source>
</evidence>
<dbReference type="SUPFAM" id="SSF58104">
    <property type="entry name" value="Methyl-accepting chemotaxis protein (MCP) signaling domain"/>
    <property type="match status" value="1"/>
</dbReference>
<dbReference type="AlphaFoldDB" id="A0A0F3INB5"/>
<dbReference type="InterPro" id="IPR004090">
    <property type="entry name" value="Chemotax_Me-accpt_rcpt"/>
</dbReference>
<dbReference type="InterPro" id="IPR000700">
    <property type="entry name" value="PAS-assoc_C"/>
</dbReference>
<evidence type="ECO:0000256" key="1">
    <source>
        <dbReference type="ARBA" id="ARBA00023224"/>
    </source>
</evidence>
<dbReference type="SMART" id="SM00283">
    <property type="entry name" value="MA"/>
    <property type="match status" value="1"/>
</dbReference>
<dbReference type="Gene3D" id="3.30.450.20">
    <property type="entry name" value="PAS domain"/>
    <property type="match status" value="1"/>
</dbReference>
<dbReference type="GO" id="GO:0007165">
    <property type="term" value="P:signal transduction"/>
    <property type="evidence" value="ECO:0007669"/>
    <property type="project" value="UniProtKB-KW"/>
</dbReference>
<accession>A0A0F3INB5</accession>
<gene>
    <name evidence="6" type="ORF">VZ95_19090</name>
</gene>
<dbReference type="SUPFAM" id="SSF55785">
    <property type="entry name" value="PYP-like sensor domain (PAS domain)"/>
    <property type="match status" value="1"/>
</dbReference>
<sequence>QGQFISDEFKRIGKGGREVWIQATYNPVFDPQGRPVKVVKYAIDVTETVNQRLRTEVVGQQIDTNLAQIVQSISGINHQTGLVASAATQTSSSFQTVAASAEELAASIGEVANSVVRSKTSVDGAMDYISVADDEAHRLIVAAEAMSSVTKFIQDIASSINLLALNATIESARAGEAGRGFAVVAGEVKTLAQQVAQATESIAREITGIQSISSGVSTALNKISGAMADVQNLVSGVAGAIEQQTAVTLDISSNMNNTAGAVTNIEESMHSILQSVDSARGLSNESLRLYAQLQKAS</sequence>
<evidence type="ECO:0000259" key="5">
    <source>
        <dbReference type="PROSITE" id="PS50113"/>
    </source>
</evidence>
<evidence type="ECO:0000259" key="4">
    <source>
        <dbReference type="PROSITE" id="PS50111"/>
    </source>
</evidence>
<evidence type="ECO:0000313" key="6">
    <source>
        <dbReference type="EMBL" id="KJV08235.1"/>
    </source>
</evidence>
<dbReference type="PANTHER" id="PTHR32089">
    <property type="entry name" value="METHYL-ACCEPTING CHEMOTAXIS PROTEIN MCPB"/>
    <property type="match status" value="1"/>
</dbReference>
<dbReference type="InterPro" id="IPR001610">
    <property type="entry name" value="PAC"/>
</dbReference>
<dbReference type="SMART" id="SM00086">
    <property type="entry name" value="PAC"/>
    <property type="match status" value="1"/>
</dbReference>
<name>A0A0F3INB5_9PROT</name>
<dbReference type="InterPro" id="IPR013655">
    <property type="entry name" value="PAS_fold_3"/>
</dbReference>
<dbReference type="OrthoDB" id="9765776at2"/>
<feature type="domain" description="PAC" evidence="5">
    <location>
        <begin position="5"/>
        <end position="57"/>
    </location>
</feature>
<keyword evidence="7" id="KW-1185">Reference proteome</keyword>
<feature type="non-terminal residue" evidence="6">
    <location>
        <position position="1"/>
    </location>
</feature>
<dbReference type="Gene3D" id="1.10.287.950">
    <property type="entry name" value="Methyl-accepting chemotaxis protein"/>
    <property type="match status" value="1"/>
</dbReference>